<dbReference type="EMBL" id="FXAH01000006">
    <property type="protein sequence ID" value="SMF36173.1"/>
    <property type="molecule type" value="Genomic_DNA"/>
</dbReference>
<dbReference type="InterPro" id="IPR007214">
    <property type="entry name" value="YbaK/aa-tRNA-synth-assoc-dom"/>
</dbReference>
<keyword evidence="4" id="KW-1185">Reference proteome</keyword>
<dbReference type="Proteomes" id="UP000192911">
    <property type="component" value="Unassembled WGS sequence"/>
</dbReference>
<accession>A0A1X7EML3</accession>
<dbReference type="InterPro" id="IPR036754">
    <property type="entry name" value="YbaK/aa-tRNA-synt-asso_dom_sf"/>
</dbReference>
<gene>
    <name evidence="3" type="ORF">SAMN06295900_10633</name>
</gene>
<dbReference type="STRING" id="28094.SAMN06295900_10633"/>
<dbReference type="CDD" id="cd04333">
    <property type="entry name" value="ProX_deacylase"/>
    <property type="match status" value="1"/>
</dbReference>
<name>A0A1X7EML3_TRICW</name>
<proteinExistence type="predicted"/>
<organism evidence="3 4">
    <name type="scientific">Trinickia caryophylli</name>
    <name type="common">Paraburkholderia caryophylli</name>
    <dbReference type="NCBI Taxonomy" id="28094"/>
    <lineage>
        <taxon>Bacteria</taxon>
        <taxon>Pseudomonadati</taxon>
        <taxon>Pseudomonadota</taxon>
        <taxon>Betaproteobacteria</taxon>
        <taxon>Burkholderiales</taxon>
        <taxon>Burkholderiaceae</taxon>
        <taxon>Trinickia</taxon>
    </lineage>
</organism>
<feature type="region of interest" description="Disordered" evidence="1">
    <location>
        <begin position="1"/>
        <end position="28"/>
    </location>
</feature>
<dbReference type="PANTHER" id="PTHR30411:SF1">
    <property type="entry name" value="CYTOPLASMIC PROTEIN"/>
    <property type="match status" value="1"/>
</dbReference>
<evidence type="ECO:0000313" key="3">
    <source>
        <dbReference type="EMBL" id="SMF36173.1"/>
    </source>
</evidence>
<feature type="domain" description="YbaK/aminoacyl-tRNA synthetase-associated" evidence="2">
    <location>
        <begin position="62"/>
        <end position="178"/>
    </location>
</feature>
<protein>
    <submittedName>
        <fullName evidence="3">Cys-tRNA(Pro) deacylase, prolyl-tRNA editing enzyme YbaK/EbsC</fullName>
    </submittedName>
</protein>
<sequence length="190" mass="20189">MPYSNPTAYRHMDSESFSPTNMPDVPDASEPLAALPDSARRIALLLREHGHEKPVVMLPQTGKTSAEAAAGLGCTVAQIAKSIVFRRRDDDAPVLVVASGANRVDEEKVARQVGAIGRADARFVREKTGYAIGGVCPIGHLTPPVTLIDEDLLQLDSLWAAAGHPHAVFNLSPQELLSLTGAPVADVALR</sequence>
<dbReference type="AlphaFoldDB" id="A0A1X7EML3"/>
<evidence type="ECO:0000259" key="2">
    <source>
        <dbReference type="Pfam" id="PF04073"/>
    </source>
</evidence>
<dbReference type="Gene3D" id="3.90.960.10">
    <property type="entry name" value="YbaK/aminoacyl-tRNA synthetase-associated domain"/>
    <property type="match status" value="1"/>
</dbReference>
<dbReference type="Pfam" id="PF04073">
    <property type="entry name" value="tRNA_edit"/>
    <property type="match status" value="1"/>
</dbReference>
<evidence type="ECO:0000313" key="4">
    <source>
        <dbReference type="Proteomes" id="UP000192911"/>
    </source>
</evidence>
<dbReference type="SUPFAM" id="SSF55826">
    <property type="entry name" value="YbaK/ProRS associated domain"/>
    <property type="match status" value="1"/>
</dbReference>
<reference evidence="4" key="1">
    <citation type="submission" date="2017-04" db="EMBL/GenBank/DDBJ databases">
        <authorList>
            <person name="Varghese N."/>
            <person name="Submissions S."/>
        </authorList>
    </citation>
    <scope>NUCLEOTIDE SEQUENCE [LARGE SCALE GENOMIC DNA]</scope>
    <source>
        <strain evidence="4">Ballard 720</strain>
    </source>
</reference>
<evidence type="ECO:0000256" key="1">
    <source>
        <dbReference type="SAM" id="MobiDB-lite"/>
    </source>
</evidence>
<dbReference type="PANTHER" id="PTHR30411">
    <property type="entry name" value="CYTOPLASMIC PROTEIN"/>
    <property type="match status" value="1"/>
</dbReference>
<dbReference type="GO" id="GO:0002161">
    <property type="term" value="F:aminoacyl-tRNA deacylase activity"/>
    <property type="evidence" value="ECO:0007669"/>
    <property type="project" value="InterPro"/>
</dbReference>